<dbReference type="NCBIfam" id="NF002016">
    <property type="entry name" value="PRK00823.1-1"/>
    <property type="match status" value="1"/>
</dbReference>
<dbReference type="Pfam" id="PF01329">
    <property type="entry name" value="Pterin_4a"/>
    <property type="match status" value="1"/>
</dbReference>
<dbReference type="InterPro" id="IPR001533">
    <property type="entry name" value="Pterin_deHydtase"/>
</dbReference>
<dbReference type="RefSeq" id="WP_206643418.1">
    <property type="nucleotide sequence ID" value="NZ_CP071247.1"/>
</dbReference>
<organism evidence="5 6">
    <name type="scientific">Marinobacter salinisoli</name>
    <dbReference type="NCBI Taxonomy" id="2769486"/>
    <lineage>
        <taxon>Bacteria</taxon>
        <taxon>Pseudomonadati</taxon>
        <taxon>Pseudomonadota</taxon>
        <taxon>Gammaproteobacteria</taxon>
        <taxon>Pseudomonadales</taxon>
        <taxon>Marinobacteraceae</taxon>
        <taxon>Marinobacter</taxon>
    </lineage>
</organism>
<keyword evidence="6" id="KW-1185">Reference proteome</keyword>
<dbReference type="HAMAP" id="MF_00434">
    <property type="entry name" value="Pterin_4_alpha"/>
    <property type="match status" value="1"/>
</dbReference>
<dbReference type="PANTHER" id="PTHR42805:SF1">
    <property type="entry name" value="PTERIN-4-ALPHA-CARBINOLAMINE DEHYDRATASE-RELATED"/>
    <property type="match status" value="1"/>
</dbReference>
<evidence type="ECO:0000313" key="6">
    <source>
        <dbReference type="Proteomes" id="UP000663555"/>
    </source>
</evidence>
<evidence type="ECO:0000256" key="1">
    <source>
        <dbReference type="ARBA" id="ARBA00001554"/>
    </source>
</evidence>
<dbReference type="Proteomes" id="UP000663555">
    <property type="component" value="Chromosome"/>
</dbReference>
<evidence type="ECO:0000256" key="3">
    <source>
        <dbReference type="ARBA" id="ARBA00023239"/>
    </source>
</evidence>
<dbReference type="SUPFAM" id="SSF55248">
    <property type="entry name" value="PCD-like"/>
    <property type="match status" value="1"/>
</dbReference>
<dbReference type="InterPro" id="IPR050376">
    <property type="entry name" value="Pterin-4-alpha-carb_dehyd"/>
</dbReference>
<gene>
    <name evidence="5" type="ORF">LPB19_13505</name>
</gene>
<reference evidence="5 6" key="1">
    <citation type="submission" date="2021-03" db="EMBL/GenBank/DDBJ databases">
        <title>Genome sequencing of Marinobacter sp. LPB0319.</title>
        <authorList>
            <person name="Kim J."/>
        </authorList>
    </citation>
    <scope>NUCLEOTIDE SEQUENCE [LARGE SCALE GENOMIC DNA]</scope>
    <source>
        <strain evidence="5 6">LPB0319</strain>
    </source>
</reference>
<evidence type="ECO:0000256" key="4">
    <source>
        <dbReference type="HAMAP-Rule" id="MF_00434"/>
    </source>
</evidence>
<sequence>MSDLAKQTCDACRKSSPRVTEGERHRLHEQLPGWQIVDAKGHELLTKAYKFKNFAEALAFTNRVGALAEAENHHPEIKLEWGRATVSWWTHTINGLHKNDFILAARTDEVVGDVDSTPSE</sequence>
<proteinExistence type="inferred from homology"/>
<comment type="similarity">
    <text evidence="2 4">Belongs to the pterin-4-alpha-carbinolamine dehydratase family.</text>
</comment>
<evidence type="ECO:0000256" key="2">
    <source>
        <dbReference type="ARBA" id="ARBA00006472"/>
    </source>
</evidence>
<dbReference type="PANTHER" id="PTHR42805">
    <property type="entry name" value="PTERIN-4-ALPHA-CARBINOLAMINE DEHYDRATASE-RELATED"/>
    <property type="match status" value="1"/>
</dbReference>
<evidence type="ECO:0000313" key="5">
    <source>
        <dbReference type="EMBL" id="QSP94197.1"/>
    </source>
</evidence>
<accession>A0ABX7MPF0</accession>
<protein>
    <recommendedName>
        <fullName evidence="4">Putative pterin-4-alpha-carbinolamine dehydratase</fullName>
        <shortName evidence="4">PHS</shortName>
        <ecNumber evidence="4">4.2.1.96</ecNumber>
    </recommendedName>
    <alternativeName>
        <fullName evidence="4">4-alpha-hydroxy-tetrahydropterin dehydratase</fullName>
    </alternativeName>
    <alternativeName>
        <fullName evidence="4">Pterin carbinolamine dehydratase</fullName>
        <shortName evidence="4">PCD</shortName>
    </alternativeName>
</protein>
<dbReference type="CDD" id="cd00913">
    <property type="entry name" value="PCD_DCoH_subfamily_a"/>
    <property type="match status" value="1"/>
</dbReference>
<dbReference type="EC" id="4.2.1.96" evidence="4"/>
<dbReference type="GO" id="GO:0008124">
    <property type="term" value="F:4-alpha-hydroxytetrahydrobiopterin dehydratase activity"/>
    <property type="evidence" value="ECO:0007669"/>
    <property type="project" value="UniProtKB-EC"/>
</dbReference>
<comment type="catalytic activity">
    <reaction evidence="1 4">
        <text>(4aS,6R)-4a-hydroxy-L-erythro-5,6,7,8-tetrahydrobiopterin = (6R)-L-erythro-6,7-dihydrobiopterin + H2O</text>
        <dbReference type="Rhea" id="RHEA:11920"/>
        <dbReference type="ChEBI" id="CHEBI:15377"/>
        <dbReference type="ChEBI" id="CHEBI:15642"/>
        <dbReference type="ChEBI" id="CHEBI:43120"/>
        <dbReference type="EC" id="4.2.1.96"/>
    </reaction>
</comment>
<dbReference type="Gene3D" id="3.30.1360.20">
    <property type="entry name" value="Transcriptional coactivator/pterin dehydratase"/>
    <property type="match status" value="1"/>
</dbReference>
<name>A0ABX7MPF0_9GAMM</name>
<dbReference type="EMBL" id="CP071247">
    <property type="protein sequence ID" value="QSP94197.1"/>
    <property type="molecule type" value="Genomic_DNA"/>
</dbReference>
<dbReference type="InterPro" id="IPR036428">
    <property type="entry name" value="PCD_sf"/>
</dbReference>
<keyword evidence="3 4" id="KW-0456">Lyase</keyword>